<dbReference type="RefSeq" id="WP_010562997.1">
    <property type="nucleotide sequence ID" value="NZ_LT629689.1"/>
</dbReference>
<keyword evidence="4" id="KW-1185">Reference proteome</keyword>
<dbReference type="InterPro" id="IPR001041">
    <property type="entry name" value="2Fe-2S_ferredoxin-type"/>
</dbReference>
<dbReference type="CDD" id="cd00207">
    <property type="entry name" value="fer2"/>
    <property type="match status" value="1"/>
</dbReference>
<dbReference type="AlphaFoldDB" id="A0A5C5QPP5"/>
<protein>
    <submittedName>
        <fullName evidence="3">2Fe-2S iron-sulfur cluster binding domain-containing protein</fullName>
    </submittedName>
</protein>
<accession>A0A5C5QPP5</accession>
<dbReference type="Pfam" id="PF00111">
    <property type="entry name" value="Fer2"/>
    <property type="match status" value="1"/>
</dbReference>
<proteinExistence type="predicted"/>
<dbReference type="EMBL" id="VFET01000001">
    <property type="protein sequence ID" value="TWS07475.1"/>
    <property type="molecule type" value="Genomic_DNA"/>
</dbReference>
<evidence type="ECO:0000313" key="4">
    <source>
        <dbReference type="Proteomes" id="UP000182858"/>
    </source>
</evidence>
<dbReference type="InterPro" id="IPR006058">
    <property type="entry name" value="2Fe2S_fd_BS"/>
</dbReference>
<dbReference type="Gene3D" id="3.10.20.30">
    <property type="match status" value="1"/>
</dbReference>
<dbReference type="InterPro" id="IPR036010">
    <property type="entry name" value="2Fe-2S_ferredoxin-like_sf"/>
</dbReference>
<dbReference type="PROSITE" id="PS00197">
    <property type="entry name" value="2FE2S_FER_1"/>
    <property type="match status" value="1"/>
</dbReference>
<evidence type="ECO:0000313" key="5">
    <source>
        <dbReference type="Proteomes" id="UP000317951"/>
    </source>
</evidence>
<sequence length="98" mass="10643">MGARTHCIRERVSGEVFQVLDGAPLLRAMELAGCRAIAVGCRGGGCGVCKVRILSGDYKCGRMSRQHIADGEQEQGFVLACRVIPQSDLEIERLKEPI</sequence>
<feature type="domain" description="2Fe-2S ferredoxin-type" evidence="1">
    <location>
        <begin position="6"/>
        <end position="97"/>
    </location>
</feature>
<reference evidence="2 4" key="1">
    <citation type="submission" date="2016-10" db="EMBL/GenBank/DDBJ databases">
        <authorList>
            <person name="Varghese N."/>
            <person name="Submissions S."/>
        </authorList>
    </citation>
    <scope>NUCLEOTIDE SEQUENCE [LARGE SCALE GENOMIC DNA]</scope>
    <source>
        <strain evidence="2 4">DSM 17835</strain>
    </source>
</reference>
<dbReference type="PROSITE" id="PS51085">
    <property type="entry name" value="2FE2S_FER_2"/>
    <property type="match status" value="1"/>
</dbReference>
<reference evidence="3 5" key="2">
    <citation type="submission" date="2019-06" db="EMBL/GenBank/DDBJ databases">
        <title>Pseudomonas bimorpha sp. nov. isolated from bovine raw milk and skim milk concentrate.</title>
        <authorList>
            <person name="Hofmann K."/>
            <person name="Huptas C."/>
            <person name="Doll E."/>
            <person name="Scherer S."/>
            <person name="Wenning M."/>
        </authorList>
    </citation>
    <scope>NUCLEOTIDE SEQUENCE [LARGE SCALE GENOMIC DNA]</scope>
    <source>
        <strain evidence="3 5">DSM 17835</strain>
    </source>
</reference>
<name>A0A5C5QPP5_9PSED</name>
<organism evidence="3 5">
    <name type="scientific">Pseudomonas extremaustralis</name>
    <dbReference type="NCBI Taxonomy" id="359110"/>
    <lineage>
        <taxon>Bacteria</taxon>
        <taxon>Pseudomonadati</taxon>
        <taxon>Pseudomonadota</taxon>
        <taxon>Gammaproteobacteria</taxon>
        <taxon>Pseudomonadales</taxon>
        <taxon>Pseudomonadaceae</taxon>
        <taxon>Pseudomonas</taxon>
    </lineage>
</organism>
<dbReference type="Proteomes" id="UP000317951">
    <property type="component" value="Unassembled WGS sequence"/>
</dbReference>
<evidence type="ECO:0000259" key="1">
    <source>
        <dbReference type="PROSITE" id="PS51085"/>
    </source>
</evidence>
<gene>
    <name evidence="3" type="ORF">FIV36_01665</name>
    <name evidence="2" type="ORF">SAMN05216591_1468</name>
</gene>
<evidence type="ECO:0000313" key="3">
    <source>
        <dbReference type="EMBL" id="TWS07475.1"/>
    </source>
</evidence>
<dbReference type="SUPFAM" id="SSF54292">
    <property type="entry name" value="2Fe-2S ferredoxin-like"/>
    <property type="match status" value="1"/>
</dbReference>
<dbReference type="EMBL" id="LT629689">
    <property type="protein sequence ID" value="SDE94335.1"/>
    <property type="molecule type" value="Genomic_DNA"/>
</dbReference>
<dbReference type="InterPro" id="IPR012675">
    <property type="entry name" value="Beta-grasp_dom_sf"/>
</dbReference>
<dbReference type="GeneID" id="78552966"/>
<evidence type="ECO:0000313" key="2">
    <source>
        <dbReference type="EMBL" id="SDE94335.1"/>
    </source>
</evidence>
<dbReference type="OrthoDB" id="9133614at2"/>
<dbReference type="GO" id="GO:0051537">
    <property type="term" value="F:2 iron, 2 sulfur cluster binding"/>
    <property type="evidence" value="ECO:0007669"/>
    <property type="project" value="InterPro"/>
</dbReference>
<dbReference type="Proteomes" id="UP000182858">
    <property type="component" value="Chromosome I"/>
</dbReference>